<dbReference type="PANTHER" id="PTHR43099">
    <property type="entry name" value="UPF0053 PROTEIN YRKA"/>
    <property type="match status" value="1"/>
</dbReference>
<name>A0A9X9A8G7_BACCE</name>
<feature type="transmembrane region" description="Helical" evidence="2">
    <location>
        <begin position="33"/>
        <end position="57"/>
    </location>
</feature>
<evidence type="ECO:0000259" key="3">
    <source>
        <dbReference type="PROSITE" id="PS51846"/>
    </source>
</evidence>
<evidence type="ECO:0000256" key="1">
    <source>
        <dbReference type="PROSITE-ProRule" id="PRU01193"/>
    </source>
</evidence>
<dbReference type="PANTHER" id="PTHR43099:SF2">
    <property type="entry name" value="UPF0053 PROTEIN YRKA"/>
    <property type="match status" value="1"/>
</dbReference>
<dbReference type="AlphaFoldDB" id="A0A9X9A8G7"/>
<feature type="domain" description="CNNM transmembrane" evidence="3">
    <location>
        <begin position="1"/>
        <end position="96"/>
    </location>
</feature>
<keyword evidence="1 2" id="KW-1133">Transmembrane helix</keyword>
<reference evidence="4 5" key="1">
    <citation type="journal article" date="2019" name="Environ. Microbiol.">
        <title>An active ?-lactamase is a part of an orchestrated cell wall stress resistance network of Bacillus subtilis and related rhizosphere species.</title>
        <authorList>
            <person name="Bucher T."/>
            <person name="Keren-Paz A."/>
            <person name="Hausser J."/>
            <person name="Olender T."/>
            <person name="Cytryn E."/>
            <person name="Kolodkin-Gal I."/>
        </authorList>
    </citation>
    <scope>NUCLEOTIDE SEQUENCE [LARGE SCALE GENOMIC DNA]</scope>
    <source>
        <strain evidence="4 5">I32</strain>
    </source>
</reference>
<gene>
    <name evidence="4" type="ORF">FC695_15880</name>
</gene>
<evidence type="ECO:0000313" key="5">
    <source>
        <dbReference type="Proteomes" id="UP000308444"/>
    </source>
</evidence>
<dbReference type="InterPro" id="IPR002550">
    <property type="entry name" value="CNNM"/>
</dbReference>
<dbReference type="Proteomes" id="UP000308444">
    <property type="component" value="Unassembled WGS sequence"/>
</dbReference>
<feature type="non-terminal residue" evidence="4">
    <location>
        <position position="1"/>
    </location>
</feature>
<evidence type="ECO:0000256" key="2">
    <source>
        <dbReference type="SAM" id="Phobius"/>
    </source>
</evidence>
<dbReference type="EMBL" id="SZOH01001006">
    <property type="protein sequence ID" value="TKJ02711.1"/>
    <property type="molecule type" value="Genomic_DNA"/>
</dbReference>
<proteinExistence type="predicted"/>
<comment type="caution">
    <text evidence="4">The sequence shown here is derived from an EMBL/GenBank/DDBJ whole genome shotgun (WGS) entry which is preliminary data.</text>
</comment>
<dbReference type="GO" id="GO:0016020">
    <property type="term" value="C:membrane"/>
    <property type="evidence" value="ECO:0007669"/>
    <property type="project" value="UniProtKB-UniRule"/>
</dbReference>
<dbReference type="PROSITE" id="PS51846">
    <property type="entry name" value="CNNM"/>
    <property type="match status" value="1"/>
</dbReference>
<keyword evidence="1 2" id="KW-0812">Transmembrane</keyword>
<evidence type="ECO:0000313" key="4">
    <source>
        <dbReference type="EMBL" id="TKJ02711.1"/>
    </source>
</evidence>
<protein>
    <submittedName>
        <fullName evidence="4">DUF21 domain-containing protein</fullName>
    </submittedName>
</protein>
<accession>A0A9X9A8G7</accession>
<feature type="transmembrane region" description="Helical" evidence="2">
    <location>
        <begin position="69"/>
        <end position="91"/>
    </location>
</feature>
<dbReference type="InterPro" id="IPR051676">
    <property type="entry name" value="UPF0053_domain"/>
</dbReference>
<sequence>ITVTAMGLGWLGEPTIEKLLHPLFEKWNLNPSISSVLTFGLAFMLMTYLHVVVGELAPKTMAIQKAEKVTLLFAAPLMMFYKVMYPFIWVLNGSAR</sequence>
<organism evidence="4 5">
    <name type="scientific">Bacillus cereus</name>
    <dbReference type="NCBI Taxonomy" id="1396"/>
    <lineage>
        <taxon>Bacteria</taxon>
        <taxon>Bacillati</taxon>
        <taxon>Bacillota</taxon>
        <taxon>Bacilli</taxon>
        <taxon>Bacillales</taxon>
        <taxon>Bacillaceae</taxon>
        <taxon>Bacillus</taxon>
        <taxon>Bacillus cereus group</taxon>
    </lineage>
</organism>
<keyword evidence="1 2" id="KW-0472">Membrane</keyword>
<dbReference type="Pfam" id="PF01595">
    <property type="entry name" value="CNNM"/>
    <property type="match status" value="1"/>
</dbReference>
<feature type="non-terminal residue" evidence="4">
    <location>
        <position position="96"/>
    </location>
</feature>